<name>A0A0D8J7Z1_9BACT</name>
<dbReference type="SUPFAM" id="SSF111369">
    <property type="entry name" value="HlyD-like secretion proteins"/>
    <property type="match status" value="1"/>
</dbReference>
<dbReference type="Gene3D" id="2.40.420.20">
    <property type="match status" value="1"/>
</dbReference>
<feature type="compositionally biased region" description="Basic residues" evidence="2">
    <location>
        <begin position="382"/>
        <end position="392"/>
    </location>
</feature>
<proteinExistence type="inferred from homology"/>
<dbReference type="EMBL" id="JRHC01000004">
    <property type="protein sequence ID" value="KJF42894.1"/>
    <property type="molecule type" value="Genomic_DNA"/>
</dbReference>
<dbReference type="PANTHER" id="PTHR30469">
    <property type="entry name" value="MULTIDRUG RESISTANCE PROTEIN MDTA"/>
    <property type="match status" value="1"/>
</dbReference>
<dbReference type="AlphaFoldDB" id="A0A0D8J7Z1"/>
<comment type="caution">
    <text evidence="3">The sequence shown here is derived from an EMBL/GenBank/DDBJ whole genome shotgun (WGS) entry which is preliminary data.</text>
</comment>
<organism evidence="3 4">
    <name type="scientific">Draconibacterium sediminis</name>
    <dbReference type="NCBI Taxonomy" id="1544798"/>
    <lineage>
        <taxon>Bacteria</taxon>
        <taxon>Pseudomonadati</taxon>
        <taxon>Bacteroidota</taxon>
        <taxon>Bacteroidia</taxon>
        <taxon>Marinilabiliales</taxon>
        <taxon>Prolixibacteraceae</taxon>
        <taxon>Draconibacterium</taxon>
    </lineage>
</organism>
<evidence type="ECO:0000256" key="2">
    <source>
        <dbReference type="SAM" id="MobiDB-lite"/>
    </source>
</evidence>
<evidence type="ECO:0000313" key="4">
    <source>
        <dbReference type="Proteomes" id="UP000032544"/>
    </source>
</evidence>
<dbReference type="Proteomes" id="UP000032544">
    <property type="component" value="Unassembled WGS sequence"/>
</dbReference>
<dbReference type="InterPro" id="IPR006143">
    <property type="entry name" value="RND_pump_MFP"/>
</dbReference>
<comment type="similarity">
    <text evidence="1">Belongs to the membrane fusion protein (MFP) (TC 8.A.1) family.</text>
</comment>
<evidence type="ECO:0000313" key="3">
    <source>
        <dbReference type="EMBL" id="KJF42894.1"/>
    </source>
</evidence>
<protein>
    <submittedName>
        <fullName evidence="3">Uncharacterized protein</fullName>
    </submittedName>
</protein>
<dbReference type="Gene3D" id="1.10.287.470">
    <property type="entry name" value="Helix hairpin bin"/>
    <property type="match status" value="1"/>
</dbReference>
<dbReference type="PANTHER" id="PTHR30469:SF15">
    <property type="entry name" value="HLYD FAMILY OF SECRETION PROTEINS"/>
    <property type="match status" value="1"/>
</dbReference>
<dbReference type="GO" id="GO:1990281">
    <property type="term" value="C:efflux pump complex"/>
    <property type="evidence" value="ECO:0007669"/>
    <property type="project" value="TreeGrafter"/>
</dbReference>
<dbReference type="RefSeq" id="WP_045031341.1">
    <property type="nucleotide sequence ID" value="NZ_JRHC01000004.1"/>
</dbReference>
<feature type="region of interest" description="Disordered" evidence="2">
    <location>
        <begin position="372"/>
        <end position="392"/>
    </location>
</feature>
<dbReference type="STRING" id="1544798.LH29_15915"/>
<reference evidence="3 4" key="1">
    <citation type="submission" date="2014-09" db="EMBL/GenBank/DDBJ databases">
        <title>Draft Genome Sequence of Draconibacterium sp. JN14CK-3.</title>
        <authorList>
            <person name="Dong C."/>
            <person name="Lai Q."/>
            <person name="Shao Z."/>
        </authorList>
    </citation>
    <scope>NUCLEOTIDE SEQUENCE [LARGE SCALE GENOMIC DNA]</scope>
    <source>
        <strain evidence="3 4">JN14CK-3</strain>
    </source>
</reference>
<sequence>MSWRKTTFIVVALIVLLGGAAALSKLFVSMKPEQPKRPDVEMKRSVKVETVNYSEITSPLSLPGGRAVSGSEVLLVAEASGKIEPGAVVLRKGTSFKKGQLLAEIYKDEVELALKARKAKFLTTMTSLLPDMKVDFPDQLNAYETFFRAIDLDGELPEMPVVKDEKLKVFLASQGVLTEYYGIKQDEKKLKRHTLYAPFDGTFTQVNYETGSYVNTGGQIARMIRTDHVEIEVPVPNEDSEWIKIGDKVFIHSNLDDSQITGKVVRKSNFVEAETQSLSVFVQVGQADSDKVLPGQIYEVTFPGQKIADVMEIPRGAVFNSSTVYVVIDGELKKREINVIKRNETTLIFDGLPTGSKVVSEPLINVKENTPVNILGEEGNNKPKHGNQAKPQ</sequence>
<dbReference type="GO" id="GO:0015562">
    <property type="term" value="F:efflux transmembrane transporter activity"/>
    <property type="evidence" value="ECO:0007669"/>
    <property type="project" value="TreeGrafter"/>
</dbReference>
<keyword evidence="4" id="KW-1185">Reference proteome</keyword>
<gene>
    <name evidence="3" type="ORF">LH29_15915</name>
</gene>
<dbReference type="Gene3D" id="2.40.30.170">
    <property type="match status" value="1"/>
</dbReference>
<accession>A0A0D8J7Z1</accession>
<dbReference type="Gene3D" id="2.40.50.100">
    <property type="match status" value="1"/>
</dbReference>
<dbReference type="NCBIfam" id="TIGR01730">
    <property type="entry name" value="RND_mfp"/>
    <property type="match status" value="1"/>
</dbReference>
<dbReference type="OrthoDB" id="1114717at2"/>
<evidence type="ECO:0000256" key="1">
    <source>
        <dbReference type="ARBA" id="ARBA00009477"/>
    </source>
</evidence>